<evidence type="ECO:0000256" key="1">
    <source>
        <dbReference type="SAM" id="MobiDB-lite"/>
    </source>
</evidence>
<dbReference type="GO" id="GO:0005829">
    <property type="term" value="C:cytosol"/>
    <property type="evidence" value="ECO:0007669"/>
    <property type="project" value="TreeGrafter"/>
</dbReference>
<dbReference type="PANTHER" id="PTHR12143">
    <property type="entry name" value="PEPTIDE N-GLYCANASE PNGASE -RELATED"/>
    <property type="match status" value="1"/>
</dbReference>
<organism evidence="4 5">
    <name type="scientific">Purpureocillium lavendulum</name>
    <dbReference type="NCBI Taxonomy" id="1247861"/>
    <lineage>
        <taxon>Eukaryota</taxon>
        <taxon>Fungi</taxon>
        <taxon>Dikarya</taxon>
        <taxon>Ascomycota</taxon>
        <taxon>Pezizomycotina</taxon>
        <taxon>Sordariomycetes</taxon>
        <taxon>Hypocreomycetidae</taxon>
        <taxon>Hypocreales</taxon>
        <taxon>Ophiocordycipitaceae</taxon>
        <taxon>Purpureocillium</taxon>
    </lineage>
</organism>
<name>A0AB34G329_9HYPO</name>
<evidence type="ECO:0000259" key="3">
    <source>
        <dbReference type="Pfam" id="PF17678"/>
    </source>
</evidence>
<dbReference type="GO" id="GO:0000224">
    <property type="term" value="F:peptide-N4-(N-acetyl-beta-glucosaminyl)asparagine amidase activity"/>
    <property type="evidence" value="ECO:0007669"/>
    <property type="project" value="TreeGrafter"/>
</dbReference>
<dbReference type="InterPro" id="IPR050883">
    <property type="entry name" value="PNGase"/>
</dbReference>
<dbReference type="InterPro" id="IPR041371">
    <property type="entry name" value="GH92_N"/>
</dbReference>
<dbReference type="FunFam" id="3.30.2080.10:FF:000001">
    <property type="entry name" value="Alpha-1,2-mannosidase subfamily"/>
    <property type="match status" value="1"/>
</dbReference>
<dbReference type="GO" id="GO:0030246">
    <property type="term" value="F:carbohydrate binding"/>
    <property type="evidence" value="ECO:0007669"/>
    <property type="project" value="InterPro"/>
</dbReference>
<feature type="domain" description="Glycosyl hydrolase family 92" evidence="2">
    <location>
        <begin position="292"/>
        <end position="772"/>
    </location>
</feature>
<dbReference type="GO" id="GO:0005634">
    <property type="term" value="C:nucleus"/>
    <property type="evidence" value="ECO:0007669"/>
    <property type="project" value="TreeGrafter"/>
</dbReference>
<dbReference type="NCBIfam" id="TIGR01180">
    <property type="entry name" value="aman2_put"/>
    <property type="match status" value="1"/>
</dbReference>
<gene>
    <name evidence="4" type="ORF">O9K51_00010</name>
</gene>
<keyword evidence="5" id="KW-1185">Reference proteome</keyword>
<feature type="compositionally biased region" description="Polar residues" evidence="1">
    <location>
        <begin position="250"/>
        <end position="259"/>
    </location>
</feature>
<evidence type="ECO:0000313" key="4">
    <source>
        <dbReference type="EMBL" id="KAJ6445251.1"/>
    </source>
</evidence>
<dbReference type="Gene3D" id="2.70.98.10">
    <property type="match status" value="1"/>
</dbReference>
<proteinExistence type="predicted"/>
<dbReference type="Pfam" id="PF07971">
    <property type="entry name" value="Glyco_hydro_92"/>
    <property type="match status" value="1"/>
</dbReference>
<evidence type="ECO:0000259" key="2">
    <source>
        <dbReference type="Pfam" id="PF07971"/>
    </source>
</evidence>
<dbReference type="GO" id="GO:0006516">
    <property type="term" value="P:glycoprotein catabolic process"/>
    <property type="evidence" value="ECO:0007669"/>
    <property type="project" value="TreeGrafter"/>
</dbReference>
<dbReference type="GO" id="GO:0005975">
    <property type="term" value="P:carbohydrate metabolic process"/>
    <property type="evidence" value="ECO:0007669"/>
    <property type="project" value="InterPro"/>
</dbReference>
<dbReference type="InterPro" id="IPR012939">
    <property type="entry name" value="Glyco_hydro_92"/>
</dbReference>
<dbReference type="EMBL" id="JAQHRD010000001">
    <property type="protein sequence ID" value="KAJ6445251.1"/>
    <property type="molecule type" value="Genomic_DNA"/>
</dbReference>
<evidence type="ECO:0000313" key="5">
    <source>
        <dbReference type="Proteomes" id="UP001163105"/>
    </source>
</evidence>
<dbReference type="FunFam" id="1.20.1610.10:FF:000002">
    <property type="entry name" value="Alpha-1,2-mannosidase family protein"/>
    <property type="match status" value="1"/>
</dbReference>
<dbReference type="InterPro" id="IPR014718">
    <property type="entry name" value="GH-type_carb-bd"/>
</dbReference>
<comment type="caution">
    <text evidence="4">The sequence shown here is derived from an EMBL/GenBank/DDBJ whole genome shotgun (WGS) entry which is preliminary data.</text>
</comment>
<dbReference type="PANTHER" id="PTHR12143:SF42">
    <property type="entry name" value="PUTATIVE SUBFAMILY (AFU_ORTHOLOGUE AFUA_6G13760)-RELATED"/>
    <property type="match status" value="1"/>
</dbReference>
<protein>
    <submittedName>
        <fullName evidence="4">Alpha-1,2-mannosidase subfamily</fullName>
    </submittedName>
</protein>
<dbReference type="FunFam" id="2.70.98.10:FF:000010">
    <property type="entry name" value="Alpha-1,2-mannosidase family protein"/>
    <property type="match status" value="1"/>
</dbReference>
<dbReference type="Proteomes" id="UP001163105">
    <property type="component" value="Unassembled WGS sequence"/>
</dbReference>
<dbReference type="FunFam" id="1.20.1050.60:FF:000002">
    <property type="entry name" value="Glycosyl hydrolase family 92"/>
    <property type="match status" value="1"/>
</dbReference>
<dbReference type="Gene3D" id="3.30.2080.10">
    <property type="entry name" value="GH92 mannosidase domain"/>
    <property type="match status" value="1"/>
</dbReference>
<reference evidence="4" key="1">
    <citation type="submission" date="2023-01" db="EMBL/GenBank/DDBJ databases">
        <title>The growth and conidiation of Purpureocillium lavendulum are regulated by nitrogen source and histone H3K14 acetylation.</title>
        <authorList>
            <person name="Tang P."/>
            <person name="Han J."/>
            <person name="Zhang C."/>
            <person name="Tang P."/>
            <person name="Qi F."/>
            <person name="Zhang K."/>
            <person name="Liang L."/>
        </authorList>
    </citation>
    <scope>NUCLEOTIDE SEQUENCE</scope>
    <source>
        <strain evidence="4">YMF1.00683</strain>
    </source>
</reference>
<dbReference type="AlphaFoldDB" id="A0AB34G329"/>
<dbReference type="Gene3D" id="1.20.1610.10">
    <property type="entry name" value="alpha-1,2-mannosidases domains"/>
    <property type="match status" value="1"/>
</dbReference>
<dbReference type="InterPro" id="IPR005887">
    <property type="entry name" value="GH92_a_mannosidase_put"/>
</dbReference>
<dbReference type="InterPro" id="IPR008928">
    <property type="entry name" value="6-hairpin_glycosidase_sf"/>
</dbReference>
<dbReference type="Pfam" id="PF17678">
    <property type="entry name" value="Glyco_hydro_92N"/>
    <property type="match status" value="1"/>
</dbReference>
<dbReference type="SUPFAM" id="SSF48208">
    <property type="entry name" value="Six-hairpin glycosidases"/>
    <property type="match status" value="1"/>
</dbReference>
<dbReference type="Gene3D" id="1.20.1050.60">
    <property type="entry name" value="alpha-1,2-mannosidase"/>
    <property type="match status" value="1"/>
</dbReference>
<sequence length="793" mass="87074">MAFKTSLGVMALAVGSMTYAIKSDVLKFVDPLIGTINGGHVFPGATLPFGMAKAVADTNGAELQGGFASDDSDIIGFSHMHDSGTGGGASLGNFPLFPQSGCLGGVLNNCYFAKALRASKRVNETVVAEPGYFAMGLNTSINTEMTVTNHTALYRFTFPDTPVPMKKTDQGSVPNEPLILVDLTDLSNSRSKANISVDDRTGRITGSGTFKPSFGIGTYTLHFCADFDGAKIKQTGVFQNNRAGTEPKHLSTQTDGSSSPPVPAGAFVQFKAPGKHNQITARVGLSFISPEKACSNAEKEIGGFNFNRTRQSARDAWSSKLGVVEVDTTGVNETFQTVFWSGMYRTMISPQDYTGENPLWKSDEPYYDSYYCIWDSYRSIHPLLTLLDPVSQTLMVRSLIDIYRHEGKLPDCRMSLCKGFTQGGSNADVVLADAYVKGLHDGIDWKTGYEAVVSDAEDEPPVWSVEGRGGLASWKKLGYIPTDDFDPFGVGPFTRSISRTVEYAYNDYCIAEMAKGLKKQGDAEKYLKRAENWSNMFNKNQQSTVAGQTFTGFLQPKYLNGTFGFQDPTFCTPLLNFTSCYLNANGHETYEGSCWLYTFYAPHDMSSLITTLGGPDEFVRRLQFLHDTPDLLYMGDEQGFLMVYLFHYAGRPGLSSFYQHFYIPSQFNDTVVGIPGNDDSGAMGSFSTLAMMGLWPVSGQDVYLINPPFFPEVTITNGMTGKKSTIRNINFDAKYENIYIQSATLDGKPYTRNWITHDFFSKGGVLELTLGKNESSWGTNVKDLPPSMKMSSQ</sequence>
<accession>A0AB34G329</accession>
<feature type="domain" description="Glycosyl hydrolase family 92 N-terminal" evidence="3">
    <location>
        <begin position="28"/>
        <end position="286"/>
    </location>
</feature>
<feature type="region of interest" description="Disordered" evidence="1">
    <location>
        <begin position="242"/>
        <end position="261"/>
    </location>
</feature>